<proteinExistence type="predicted"/>
<gene>
    <name evidence="1" type="ORF">BV25DRAFT_1917818</name>
</gene>
<dbReference type="EMBL" id="MU277219">
    <property type="protein sequence ID" value="KAI0060477.1"/>
    <property type="molecule type" value="Genomic_DNA"/>
</dbReference>
<protein>
    <submittedName>
        <fullName evidence="1">Uncharacterized protein</fullName>
    </submittedName>
</protein>
<reference evidence="1" key="2">
    <citation type="journal article" date="2022" name="New Phytol.">
        <title>Evolutionary transition to the ectomycorrhizal habit in the genomes of a hyperdiverse lineage of mushroom-forming fungi.</title>
        <authorList>
            <person name="Looney B."/>
            <person name="Miyauchi S."/>
            <person name="Morin E."/>
            <person name="Drula E."/>
            <person name="Courty P.E."/>
            <person name="Kohler A."/>
            <person name="Kuo A."/>
            <person name="LaButti K."/>
            <person name="Pangilinan J."/>
            <person name="Lipzen A."/>
            <person name="Riley R."/>
            <person name="Andreopoulos W."/>
            <person name="He G."/>
            <person name="Johnson J."/>
            <person name="Nolan M."/>
            <person name="Tritt A."/>
            <person name="Barry K.W."/>
            <person name="Grigoriev I.V."/>
            <person name="Nagy L.G."/>
            <person name="Hibbett D."/>
            <person name="Henrissat B."/>
            <person name="Matheny P.B."/>
            <person name="Labbe J."/>
            <person name="Martin F.M."/>
        </authorList>
    </citation>
    <scope>NUCLEOTIDE SEQUENCE</scope>
    <source>
        <strain evidence="1">HHB10654</strain>
    </source>
</reference>
<name>A0ACB8SWC4_9AGAM</name>
<organism evidence="1 2">
    <name type="scientific">Artomyces pyxidatus</name>
    <dbReference type="NCBI Taxonomy" id="48021"/>
    <lineage>
        <taxon>Eukaryota</taxon>
        <taxon>Fungi</taxon>
        <taxon>Dikarya</taxon>
        <taxon>Basidiomycota</taxon>
        <taxon>Agaricomycotina</taxon>
        <taxon>Agaricomycetes</taxon>
        <taxon>Russulales</taxon>
        <taxon>Auriscalpiaceae</taxon>
        <taxon>Artomyces</taxon>
    </lineage>
</organism>
<reference evidence="1" key="1">
    <citation type="submission" date="2021-03" db="EMBL/GenBank/DDBJ databases">
        <authorList>
            <consortium name="DOE Joint Genome Institute"/>
            <person name="Ahrendt S."/>
            <person name="Looney B.P."/>
            <person name="Miyauchi S."/>
            <person name="Morin E."/>
            <person name="Drula E."/>
            <person name="Courty P.E."/>
            <person name="Chicoki N."/>
            <person name="Fauchery L."/>
            <person name="Kohler A."/>
            <person name="Kuo A."/>
            <person name="Labutti K."/>
            <person name="Pangilinan J."/>
            <person name="Lipzen A."/>
            <person name="Riley R."/>
            <person name="Andreopoulos W."/>
            <person name="He G."/>
            <person name="Johnson J."/>
            <person name="Barry K.W."/>
            <person name="Grigoriev I.V."/>
            <person name="Nagy L."/>
            <person name="Hibbett D."/>
            <person name="Henrissat B."/>
            <person name="Matheny P.B."/>
            <person name="Labbe J."/>
            <person name="Martin F."/>
        </authorList>
    </citation>
    <scope>NUCLEOTIDE SEQUENCE</scope>
    <source>
        <strain evidence="1">HHB10654</strain>
    </source>
</reference>
<sequence>MFYGDPFRDLLHSIYIGSKTYLAPADAGIAMKLASSSAASFKRPTATPRTPSTMRLPRSGVPACAATASRRTSTKRRSALSDASPVDTQSAASTPSRGSAHAPGLARPTLEQPHSDTPSGCSERQPLRKLEIR</sequence>
<evidence type="ECO:0000313" key="2">
    <source>
        <dbReference type="Proteomes" id="UP000814140"/>
    </source>
</evidence>
<accession>A0ACB8SWC4</accession>
<keyword evidence="2" id="KW-1185">Reference proteome</keyword>
<comment type="caution">
    <text evidence="1">The sequence shown here is derived from an EMBL/GenBank/DDBJ whole genome shotgun (WGS) entry which is preliminary data.</text>
</comment>
<dbReference type="Proteomes" id="UP000814140">
    <property type="component" value="Unassembled WGS sequence"/>
</dbReference>
<evidence type="ECO:0000313" key="1">
    <source>
        <dbReference type="EMBL" id="KAI0060477.1"/>
    </source>
</evidence>